<dbReference type="RefSeq" id="WP_125150229.1">
    <property type="nucleotide sequence ID" value="NZ_UYIN01000024.1"/>
</dbReference>
<gene>
    <name evidence="1" type="ORF">NCTC10913_04919</name>
</gene>
<evidence type="ECO:0000313" key="1">
    <source>
        <dbReference type="EMBL" id="VDG74673.1"/>
    </source>
</evidence>
<reference evidence="1 2" key="1">
    <citation type="submission" date="2018-11" db="EMBL/GenBank/DDBJ databases">
        <authorList>
            <consortium name="Pathogen Informatics"/>
        </authorList>
    </citation>
    <scope>NUCLEOTIDE SEQUENCE [LARGE SCALE GENOMIC DNA]</scope>
    <source>
        <strain evidence="1 2">NCTC10913</strain>
    </source>
</reference>
<protein>
    <recommendedName>
        <fullName evidence="3">Phage protein</fullName>
    </recommendedName>
</protein>
<comment type="caution">
    <text evidence="1">The sequence shown here is derived from an EMBL/GenBank/DDBJ whole genome shotgun (WGS) entry which is preliminary data.</text>
</comment>
<evidence type="ECO:0008006" key="3">
    <source>
        <dbReference type="Google" id="ProtNLM"/>
    </source>
</evidence>
<organism evidence="1 2">
    <name type="scientific">Clostridium carnis</name>
    <dbReference type="NCBI Taxonomy" id="1530"/>
    <lineage>
        <taxon>Bacteria</taxon>
        <taxon>Bacillati</taxon>
        <taxon>Bacillota</taxon>
        <taxon>Clostridia</taxon>
        <taxon>Eubacteriales</taxon>
        <taxon>Clostridiaceae</taxon>
        <taxon>Clostridium</taxon>
    </lineage>
</organism>
<accession>A0ABY6T0T3</accession>
<dbReference type="Proteomes" id="UP000277570">
    <property type="component" value="Unassembled WGS sequence"/>
</dbReference>
<name>A0ABY6T0T3_9CLOT</name>
<proteinExistence type="predicted"/>
<keyword evidence="2" id="KW-1185">Reference proteome</keyword>
<dbReference type="EMBL" id="UYIN01000024">
    <property type="protein sequence ID" value="VDG74673.1"/>
    <property type="molecule type" value="Genomic_DNA"/>
</dbReference>
<sequence>MKLIVGDYLIESDSRQLILKSKEVNFTEVRDKKTGTIKKVENRKVYGYFSSLPNLIKNIGKQILLDNDEVEEICEKLRELNQNVCKLNETFNKIFEGEE</sequence>
<evidence type="ECO:0000313" key="2">
    <source>
        <dbReference type="Proteomes" id="UP000277570"/>
    </source>
</evidence>